<comment type="caution">
    <text evidence="3">The sequence shown here is derived from an EMBL/GenBank/DDBJ whole genome shotgun (WGS) entry which is preliminary data.</text>
</comment>
<evidence type="ECO:0000259" key="2">
    <source>
        <dbReference type="Pfam" id="PF03703"/>
    </source>
</evidence>
<keyword evidence="1" id="KW-0812">Transmembrane</keyword>
<gene>
    <name evidence="3" type="ORF">KS407_18045</name>
</gene>
<name>A0ABS6JYL7_9BACI</name>
<organism evidence="3 4">
    <name type="scientific">Evansella alkalicola</name>
    <dbReference type="NCBI Taxonomy" id="745819"/>
    <lineage>
        <taxon>Bacteria</taxon>
        <taxon>Bacillati</taxon>
        <taxon>Bacillota</taxon>
        <taxon>Bacilli</taxon>
        <taxon>Bacillales</taxon>
        <taxon>Bacillaceae</taxon>
        <taxon>Evansella</taxon>
    </lineage>
</organism>
<evidence type="ECO:0000256" key="1">
    <source>
        <dbReference type="SAM" id="Phobius"/>
    </source>
</evidence>
<proteinExistence type="predicted"/>
<feature type="transmembrane region" description="Helical" evidence="1">
    <location>
        <begin position="49"/>
        <end position="70"/>
    </location>
</feature>
<reference evidence="3 4" key="1">
    <citation type="submission" date="2021-06" db="EMBL/GenBank/DDBJ databases">
        <title>Bacillus sp. RD4P76, an endophyte from a halophyte.</title>
        <authorList>
            <person name="Sun J.-Q."/>
        </authorList>
    </citation>
    <scope>NUCLEOTIDE SEQUENCE [LARGE SCALE GENOMIC DNA]</scope>
    <source>
        <strain evidence="3 4">JCM 17098</strain>
    </source>
</reference>
<accession>A0ABS6JYL7</accession>
<dbReference type="Proteomes" id="UP000790580">
    <property type="component" value="Unassembled WGS sequence"/>
</dbReference>
<evidence type="ECO:0000313" key="4">
    <source>
        <dbReference type="Proteomes" id="UP000790580"/>
    </source>
</evidence>
<dbReference type="PANTHER" id="PTHR34473:SF2">
    <property type="entry name" value="UPF0699 TRANSMEMBRANE PROTEIN YDBT"/>
    <property type="match status" value="1"/>
</dbReference>
<dbReference type="RefSeq" id="WP_088074486.1">
    <property type="nucleotide sequence ID" value="NZ_JAHQCR010000075.1"/>
</dbReference>
<evidence type="ECO:0000313" key="3">
    <source>
        <dbReference type="EMBL" id="MBU9723322.1"/>
    </source>
</evidence>
<keyword evidence="1" id="KW-1133">Transmembrane helix</keyword>
<protein>
    <submittedName>
        <fullName evidence="3">PH domain-containing protein</fullName>
    </submittedName>
</protein>
<sequence>MISVKEPELRLAKDSVKVWMISETIGNIIWFAILGILFLLNHVFAWANWINWFLLSGLIVSVVFSIWAYISAYLKYKHWRYSVDDEFLQLKSGALVDEYQLIPMTKIQAVSTKQGPILRKYGLCSLSVQTMGSQHSIPALSKSVAQDLRNLIAHYANVEEED</sequence>
<dbReference type="Pfam" id="PF03703">
    <property type="entry name" value="bPH_2"/>
    <property type="match status" value="1"/>
</dbReference>
<keyword evidence="1" id="KW-0472">Membrane</keyword>
<dbReference type="PANTHER" id="PTHR34473">
    <property type="entry name" value="UPF0699 TRANSMEMBRANE PROTEIN YDBS"/>
    <property type="match status" value="1"/>
</dbReference>
<dbReference type="InterPro" id="IPR005182">
    <property type="entry name" value="YdbS-like_PH"/>
</dbReference>
<feature type="domain" description="YdbS-like PH" evidence="2">
    <location>
        <begin position="76"/>
        <end position="152"/>
    </location>
</feature>
<dbReference type="EMBL" id="JAHQCR010000075">
    <property type="protein sequence ID" value="MBU9723322.1"/>
    <property type="molecule type" value="Genomic_DNA"/>
</dbReference>
<feature type="transmembrane region" description="Helical" evidence="1">
    <location>
        <begin position="21"/>
        <end position="43"/>
    </location>
</feature>
<keyword evidence="4" id="KW-1185">Reference proteome</keyword>